<dbReference type="InterPro" id="IPR022791">
    <property type="entry name" value="L-PG_synthase/AglD"/>
</dbReference>
<sequence>MAKRTAEILGSLLGIGLFIAALWILSRALSAHHLRDVMASVHQVPAGRILLALGFTLLSYFALTCYDWLGFRYLGRSLTYWKVVFTAFTTYSVSHNLGFSLFTGGSIRYRLYSAWGVTALEIAQLVGFSVVTFWLGYSALAAVILLSGQINLPDQIHMPVHSTFVIGLIFLIALVGYVVFNFTRKSPLTIRGMEIALPKPRITAAQIIVSSFDWCVAAAALYVLLPDAPGLGFDDVLGVFLVAQLAGLSSNVPGGLGVFESVCVLLLQPYLPAPVVLGSVLVYRVVYYLIPLGIAALSLGSYEAARHRAFVRRLSAPIGQWIGPIAPQVLAFFTFLCGAVLLVSGATPALTARLKWLYDFLPLAFIEASHFINSLIGIGLLIISRGLQRRVDGAWVLSVLFLAIGIVVSLAKGGDYEEALVLAIILVLLVPSRGLFYRKSSLFSEPLNPMWLASVALVLITVAWLTFFSYKHVDYSNDLWWRFALVENAPRSLRALVGALVALSAFAVLRLMRPHPHEPTLPTGEDLDRLLPVIASARETEANLALLGDKTLIVSQSGKSFLMYGVEGRSWVAMGDPIGIPAECRDLVWQFHTLADRNGGWTVFYQVDPANLPCYLDMGLSLTKLGEEARINLTHFTLEGHEAKPMRHWHRKPESEGCSFEIIPQAEVSRYLPEFRSISDQWLQLKNVREKRFSLGYFDERYLGRFPHAIVRQNGRIVAFANIWPGGGKEELSIDLMRHTPEAHGGVMDFLFIELMLWGKQQGYQWFNMGMAPFSGLDNRGPAPLWHRLGALVYRYGEYFYNFQGLRRYKEKFHPVWTPRYLASPGGVSLFRILANLGTLISGGAKGVVAR</sequence>
<keyword evidence="11" id="KW-0046">Antibiotic resistance</keyword>
<evidence type="ECO:0000256" key="1">
    <source>
        <dbReference type="ARBA" id="ARBA00004651"/>
    </source>
</evidence>
<dbReference type="PROSITE" id="PS51186">
    <property type="entry name" value="GNAT"/>
    <property type="match status" value="1"/>
</dbReference>
<dbReference type="PANTHER" id="PTHR34697">
    <property type="entry name" value="PHOSPHATIDYLGLYCEROL LYSYLTRANSFERASE"/>
    <property type="match status" value="1"/>
</dbReference>
<comment type="similarity">
    <text evidence="2">Belongs to the LPG synthase family.</text>
</comment>
<dbReference type="Pfam" id="PF03706">
    <property type="entry name" value="LPG_synthase_TM"/>
    <property type="match status" value="1"/>
</dbReference>
<dbReference type="EMBL" id="PQAP01000154">
    <property type="protein sequence ID" value="PWB70118.1"/>
    <property type="molecule type" value="Genomic_DNA"/>
</dbReference>
<feature type="transmembrane region" description="Helical" evidence="14">
    <location>
        <begin position="419"/>
        <end position="437"/>
    </location>
</feature>
<dbReference type="GO" id="GO:0006629">
    <property type="term" value="P:lipid metabolic process"/>
    <property type="evidence" value="ECO:0007669"/>
    <property type="project" value="UniProtKB-KW"/>
</dbReference>
<keyword evidence="10 14" id="KW-0472">Membrane</keyword>
<evidence type="ECO:0000256" key="12">
    <source>
        <dbReference type="ARBA" id="ARBA00031899"/>
    </source>
</evidence>
<evidence type="ECO:0000256" key="9">
    <source>
        <dbReference type="ARBA" id="ARBA00023098"/>
    </source>
</evidence>
<feature type="transmembrane region" description="Helical" evidence="14">
    <location>
        <begin position="12"/>
        <end position="29"/>
    </location>
</feature>
<evidence type="ECO:0000256" key="2">
    <source>
        <dbReference type="ARBA" id="ARBA00008627"/>
    </source>
</evidence>
<evidence type="ECO:0000256" key="14">
    <source>
        <dbReference type="SAM" id="Phobius"/>
    </source>
</evidence>
<evidence type="ECO:0000256" key="3">
    <source>
        <dbReference type="ARBA" id="ARBA00012014"/>
    </source>
</evidence>
<evidence type="ECO:0000256" key="10">
    <source>
        <dbReference type="ARBA" id="ARBA00023136"/>
    </source>
</evidence>
<dbReference type="GO" id="GO:0050071">
    <property type="term" value="F:phosphatidylglycerol lysyltransferase activity"/>
    <property type="evidence" value="ECO:0007669"/>
    <property type="project" value="UniProtKB-EC"/>
</dbReference>
<evidence type="ECO:0000313" key="17">
    <source>
        <dbReference type="Proteomes" id="UP000250918"/>
    </source>
</evidence>
<dbReference type="GO" id="GO:0016747">
    <property type="term" value="F:acyltransferase activity, transferring groups other than amino-acyl groups"/>
    <property type="evidence" value="ECO:0007669"/>
    <property type="project" value="InterPro"/>
</dbReference>
<dbReference type="GO" id="GO:0046677">
    <property type="term" value="P:response to antibiotic"/>
    <property type="evidence" value="ECO:0007669"/>
    <property type="project" value="UniProtKB-KW"/>
</dbReference>
<accession>A0A855WYZ8</accession>
<keyword evidence="7 14" id="KW-0812">Transmembrane</keyword>
<feature type="transmembrane region" description="Helical" evidence="14">
    <location>
        <begin position="276"/>
        <end position="300"/>
    </location>
</feature>
<evidence type="ECO:0000256" key="4">
    <source>
        <dbReference type="ARBA" id="ARBA00021546"/>
    </source>
</evidence>
<dbReference type="InterPro" id="IPR016181">
    <property type="entry name" value="Acyl_CoA_acyltransferase"/>
</dbReference>
<comment type="catalytic activity">
    <reaction evidence="13">
        <text>L-lysyl-tRNA(Lys) + a 1,2-diacyl-sn-glycero-3-phospho-(1'-sn-glycerol) = a 1,2-diacyl-sn-glycero-3-phospho-1'-(3'-O-L-lysyl)-sn-glycerol + tRNA(Lys)</text>
        <dbReference type="Rhea" id="RHEA:10668"/>
        <dbReference type="Rhea" id="RHEA-COMP:9696"/>
        <dbReference type="Rhea" id="RHEA-COMP:9697"/>
        <dbReference type="ChEBI" id="CHEBI:64716"/>
        <dbReference type="ChEBI" id="CHEBI:75792"/>
        <dbReference type="ChEBI" id="CHEBI:78442"/>
        <dbReference type="ChEBI" id="CHEBI:78529"/>
        <dbReference type="EC" id="2.3.2.3"/>
    </reaction>
</comment>
<evidence type="ECO:0000256" key="7">
    <source>
        <dbReference type="ARBA" id="ARBA00022692"/>
    </source>
</evidence>
<dbReference type="PANTHER" id="PTHR34697:SF2">
    <property type="entry name" value="PHOSPHATIDYLGLYCEROL LYSYLTRANSFERASE"/>
    <property type="match status" value="1"/>
</dbReference>
<feature type="transmembrane region" description="Helical" evidence="14">
    <location>
        <begin position="449"/>
        <end position="473"/>
    </location>
</feature>
<feature type="transmembrane region" description="Helical" evidence="14">
    <location>
        <begin position="395"/>
        <end position="413"/>
    </location>
</feature>
<dbReference type="Proteomes" id="UP000250918">
    <property type="component" value="Unassembled WGS sequence"/>
</dbReference>
<feature type="transmembrane region" description="Helical" evidence="14">
    <location>
        <begin position="321"/>
        <end position="343"/>
    </location>
</feature>
<keyword evidence="5" id="KW-1003">Cell membrane</keyword>
<feature type="domain" description="N-acetyltransferase" evidence="15">
    <location>
        <begin position="673"/>
        <end position="815"/>
    </location>
</feature>
<feature type="transmembrane region" description="Helical" evidence="14">
    <location>
        <begin position="202"/>
        <end position="224"/>
    </location>
</feature>
<dbReference type="InterPro" id="IPR024320">
    <property type="entry name" value="LPG_synthase_C"/>
</dbReference>
<evidence type="ECO:0000256" key="13">
    <source>
        <dbReference type="ARBA" id="ARBA00047540"/>
    </source>
</evidence>
<dbReference type="EC" id="2.3.2.3" evidence="3"/>
<feature type="transmembrane region" description="Helical" evidence="14">
    <location>
        <begin position="158"/>
        <end position="182"/>
    </location>
</feature>
<dbReference type="Pfam" id="PF09924">
    <property type="entry name" value="LPG_synthase_C"/>
    <property type="match status" value="1"/>
</dbReference>
<keyword evidence="8 14" id="KW-1133">Transmembrane helix</keyword>
<dbReference type="InterPro" id="IPR051211">
    <property type="entry name" value="PG_lysyltransferase"/>
</dbReference>
<comment type="caution">
    <text evidence="16">The sequence shown here is derived from an EMBL/GenBank/DDBJ whole genome shotgun (WGS) entry which is preliminary data.</text>
</comment>
<evidence type="ECO:0000256" key="5">
    <source>
        <dbReference type="ARBA" id="ARBA00022475"/>
    </source>
</evidence>
<evidence type="ECO:0000259" key="15">
    <source>
        <dbReference type="PROSITE" id="PS51186"/>
    </source>
</evidence>
<reference evidence="16 17" key="1">
    <citation type="journal article" date="2018" name="ISME J.">
        <title>A methanotrophic archaeon couples anaerobic oxidation of methane to Fe(III) reduction.</title>
        <authorList>
            <person name="Cai C."/>
            <person name="Leu A.O."/>
            <person name="Xie G.J."/>
            <person name="Guo J."/>
            <person name="Feng Y."/>
            <person name="Zhao J.X."/>
            <person name="Tyson G.W."/>
            <person name="Yuan Z."/>
            <person name="Hu S."/>
        </authorList>
    </citation>
    <scope>NUCLEOTIDE SEQUENCE [LARGE SCALE GENOMIC DNA]</scope>
    <source>
        <strain evidence="16">FeB_12</strain>
    </source>
</reference>
<name>A0A855WYZ8_9BACT</name>
<protein>
    <recommendedName>
        <fullName evidence="4">Phosphatidylglycerol lysyltransferase</fullName>
        <ecNumber evidence="3">2.3.2.3</ecNumber>
    </recommendedName>
    <alternativeName>
        <fullName evidence="12">Lysylphosphatidylglycerol synthase</fullName>
    </alternativeName>
</protein>
<gene>
    <name evidence="16" type="ORF">C3F09_09505</name>
</gene>
<feature type="transmembrane region" description="Helical" evidence="14">
    <location>
        <begin position="122"/>
        <end position="146"/>
    </location>
</feature>
<organism evidence="16 17">
    <name type="scientific">candidate division GN15 bacterium</name>
    <dbReference type="NCBI Taxonomy" id="2072418"/>
    <lineage>
        <taxon>Bacteria</taxon>
        <taxon>candidate division GN15</taxon>
    </lineage>
</organism>
<evidence type="ECO:0000313" key="16">
    <source>
        <dbReference type="EMBL" id="PWB70118.1"/>
    </source>
</evidence>
<dbReference type="GO" id="GO:0005886">
    <property type="term" value="C:plasma membrane"/>
    <property type="evidence" value="ECO:0007669"/>
    <property type="project" value="UniProtKB-SubCell"/>
</dbReference>
<evidence type="ECO:0000256" key="11">
    <source>
        <dbReference type="ARBA" id="ARBA00023251"/>
    </source>
</evidence>
<keyword evidence="9" id="KW-0443">Lipid metabolism</keyword>
<comment type="subcellular location">
    <subcellularLocation>
        <location evidence="1">Cell membrane</location>
        <topology evidence="1">Multi-pass membrane protein</topology>
    </subcellularLocation>
</comment>
<dbReference type="GO" id="GO:0055091">
    <property type="term" value="P:phospholipid homeostasis"/>
    <property type="evidence" value="ECO:0007669"/>
    <property type="project" value="TreeGrafter"/>
</dbReference>
<dbReference type="AlphaFoldDB" id="A0A855WYZ8"/>
<dbReference type="InterPro" id="IPR000182">
    <property type="entry name" value="GNAT_dom"/>
</dbReference>
<evidence type="ECO:0000256" key="6">
    <source>
        <dbReference type="ARBA" id="ARBA00022679"/>
    </source>
</evidence>
<proteinExistence type="inferred from homology"/>
<feature type="transmembrane region" description="Helical" evidence="14">
    <location>
        <begin position="363"/>
        <end position="383"/>
    </location>
</feature>
<feature type="transmembrane region" description="Helical" evidence="14">
    <location>
        <begin position="81"/>
        <end position="102"/>
    </location>
</feature>
<keyword evidence="6" id="KW-0808">Transferase</keyword>
<evidence type="ECO:0000256" key="8">
    <source>
        <dbReference type="ARBA" id="ARBA00022989"/>
    </source>
</evidence>
<feature type="transmembrane region" description="Helical" evidence="14">
    <location>
        <begin position="49"/>
        <end position="69"/>
    </location>
</feature>
<dbReference type="NCBIfam" id="NF033480">
    <property type="entry name" value="bifunc_MprF"/>
    <property type="match status" value="1"/>
</dbReference>
<feature type="transmembrane region" description="Helical" evidence="14">
    <location>
        <begin position="236"/>
        <end position="256"/>
    </location>
</feature>
<dbReference type="SUPFAM" id="SSF55729">
    <property type="entry name" value="Acyl-CoA N-acyltransferases (Nat)"/>
    <property type="match status" value="1"/>
</dbReference>